<evidence type="ECO:0008006" key="3">
    <source>
        <dbReference type="Google" id="ProtNLM"/>
    </source>
</evidence>
<organism evidence="1 2">
    <name type="scientific">Acidocella aquatica</name>
    <dbReference type="NCBI Taxonomy" id="1922313"/>
    <lineage>
        <taxon>Bacteria</taxon>
        <taxon>Pseudomonadati</taxon>
        <taxon>Pseudomonadota</taxon>
        <taxon>Alphaproteobacteria</taxon>
        <taxon>Acetobacterales</taxon>
        <taxon>Acidocellaceae</taxon>
        <taxon>Acidocella</taxon>
    </lineage>
</organism>
<dbReference type="Pfam" id="PF07021">
    <property type="entry name" value="MetW"/>
    <property type="match status" value="1"/>
</dbReference>
<dbReference type="InterPro" id="IPR029063">
    <property type="entry name" value="SAM-dependent_MTases_sf"/>
</dbReference>
<dbReference type="EMBL" id="BSOS01000090">
    <property type="protein sequence ID" value="GLR68472.1"/>
    <property type="molecule type" value="Genomic_DNA"/>
</dbReference>
<proteinExistence type="predicted"/>
<evidence type="ECO:0000313" key="2">
    <source>
        <dbReference type="Proteomes" id="UP001156641"/>
    </source>
</evidence>
<dbReference type="Gene3D" id="3.40.50.150">
    <property type="entry name" value="Vaccinia Virus protein VP39"/>
    <property type="match status" value="1"/>
</dbReference>
<dbReference type="InterPro" id="IPR010743">
    <property type="entry name" value="Methionine_synth_MetW"/>
</dbReference>
<protein>
    <recommendedName>
        <fullName evidence="3">Methyltransferase domain-containing protein</fullName>
    </recommendedName>
</protein>
<dbReference type="SUPFAM" id="SSF53335">
    <property type="entry name" value="S-adenosyl-L-methionine-dependent methyltransferases"/>
    <property type="match status" value="1"/>
</dbReference>
<gene>
    <name evidence="1" type="ORF">GCM10010909_31530</name>
</gene>
<evidence type="ECO:0000313" key="1">
    <source>
        <dbReference type="EMBL" id="GLR68472.1"/>
    </source>
</evidence>
<accession>A0ABQ6AAZ6</accession>
<name>A0ABQ6AAZ6_9PROT</name>
<reference evidence="2" key="1">
    <citation type="journal article" date="2019" name="Int. J. Syst. Evol. Microbiol.">
        <title>The Global Catalogue of Microorganisms (GCM) 10K type strain sequencing project: providing services to taxonomists for standard genome sequencing and annotation.</title>
        <authorList>
            <consortium name="The Broad Institute Genomics Platform"/>
            <consortium name="The Broad Institute Genome Sequencing Center for Infectious Disease"/>
            <person name="Wu L."/>
            <person name="Ma J."/>
        </authorList>
    </citation>
    <scope>NUCLEOTIDE SEQUENCE [LARGE SCALE GENOMIC DNA]</scope>
    <source>
        <strain evidence="2">NBRC 112502</strain>
    </source>
</reference>
<sequence>MFSPLEPYEILNKLGPDSGNVVDVGCHRDNLRLISRRFSIYGLEAFPAFSVRTRTEATQSGATVLSTTAAEGLSRFPDRSLAGVVLHSHLERDPDARSVVELLGQKLRFDGLAVLKLANYGSLNRRFMGKRWYKFNFPEYLNYFRKRDISALASHFGLEASFPFMLSLPTDDNFIAILKPTIPIEIY</sequence>
<dbReference type="Proteomes" id="UP001156641">
    <property type="component" value="Unassembled WGS sequence"/>
</dbReference>
<comment type="caution">
    <text evidence="1">The sequence shown here is derived from an EMBL/GenBank/DDBJ whole genome shotgun (WGS) entry which is preliminary data.</text>
</comment>
<keyword evidence="2" id="KW-1185">Reference proteome</keyword>